<gene>
    <name evidence="6" type="ORF">CLV35_2716</name>
</gene>
<dbReference type="CDD" id="cd16914">
    <property type="entry name" value="EcfT"/>
    <property type="match status" value="1"/>
</dbReference>
<sequence>MSVNPLSGLLACTVVGLAALLARDAVTPVLLLVPALAWLLSGLPVATSARRSVPVFVAAAGVGFSTALLAPGAGLVWDRGLAMALRVLAVALPGALYAGLVDPTELADALVQRLHAPARFAYGALAALRLLPLLQEEWRMSGLARRARGLGDRRSPAAVVRAFAARCFALLVAAVRRSTRLATAMDARGFDSGRPRTSARTSPLGSPDLVLVSASLVVAVGATLLSAALGTWSPAWG</sequence>
<keyword evidence="2 5" id="KW-0812">Transmembrane</keyword>
<accession>A0A420XMH6</accession>
<proteinExistence type="predicted"/>
<name>A0A420XMH6_9ACTN</name>
<keyword evidence="3 5" id="KW-1133">Transmembrane helix</keyword>
<comment type="caution">
    <text evidence="6">The sequence shown here is derived from an EMBL/GenBank/DDBJ whole genome shotgun (WGS) entry which is preliminary data.</text>
</comment>
<dbReference type="Pfam" id="PF02361">
    <property type="entry name" value="CbiQ"/>
    <property type="match status" value="1"/>
</dbReference>
<protein>
    <submittedName>
        <fullName evidence="6">Energy-coupling factor transport system permease protein</fullName>
    </submittedName>
</protein>
<dbReference type="Proteomes" id="UP000281955">
    <property type="component" value="Unassembled WGS sequence"/>
</dbReference>
<evidence type="ECO:0000256" key="4">
    <source>
        <dbReference type="ARBA" id="ARBA00023136"/>
    </source>
</evidence>
<dbReference type="GO" id="GO:0005886">
    <property type="term" value="C:plasma membrane"/>
    <property type="evidence" value="ECO:0007669"/>
    <property type="project" value="TreeGrafter"/>
</dbReference>
<keyword evidence="7" id="KW-1185">Reference proteome</keyword>
<feature type="transmembrane region" description="Helical" evidence="5">
    <location>
        <begin position="209"/>
        <end position="232"/>
    </location>
</feature>
<dbReference type="AlphaFoldDB" id="A0A420XMH6"/>
<dbReference type="EMBL" id="RBWV01000013">
    <property type="protein sequence ID" value="RKS72472.1"/>
    <property type="molecule type" value="Genomic_DNA"/>
</dbReference>
<dbReference type="OrthoDB" id="6400at2"/>
<dbReference type="PANTHER" id="PTHR33514">
    <property type="entry name" value="PROTEIN ABCI12, CHLOROPLASTIC"/>
    <property type="match status" value="1"/>
</dbReference>
<dbReference type="RefSeq" id="WP_121194018.1">
    <property type="nucleotide sequence ID" value="NZ_RBWV01000013.1"/>
</dbReference>
<keyword evidence="4 5" id="KW-0472">Membrane</keyword>
<feature type="transmembrane region" description="Helical" evidence="5">
    <location>
        <begin position="29"/>
        <end position="49"/>
    </location>
</feature>
<dbReference type="InterPro" id="IPR003339">
    <property type="entry name" value="ABC/ECF_trnsptr_transmembrane"/>
</dbReference>
<reference evidence="6 7" key="1">
    <citation type="submission" date="2018-10" db="EMBL/GenBank/DDBJ databases">
        <title>Genomic Encyclopedia of Archaeal and Bacterial Type Strains, Phase II (KMG-II): from individual species to whole genera.</title>
        <authorList>
            <person name="Goeker M."/>
        </authorList>
    </citation>
    <scope>NUCLEOTIDE SEQUENCE [LARGE SCALE GENOMIC DNA]</scope>
    <source>
        <strain evidence="6 7">RP-AC37</strain>
    </source>
</reference>
<comment type="subcellular location">
    <subcellularLocation>
        <location evidence="1">Membrane</location>
        <topology evidence="1">Multi-pass membrane protein</topology>
    </subcellularLocation>
</comment>
<evidence type="ECO:0000256" key="1">
    <source>
        <dbReference type="ARBA" id="ARBA00004141"/>
    </source>
</evidence>
<evidence type="ECO:0000313" key="7">
    <source>
        <dbReference type="Proteomes" id="UP000281955"/>
    </source>
</evidence>
<dbReference type="InParanoid" id="A0A420XMH6"/>
<evidence type="ECO:0000256" key="5">
    <source>
        <dbReference type="SAM" id="Phobius"/>
    </source>
</evidence>
<feature type="transmembrane region" description="Helical" evidence="5">
    <location>
        <begin position="6"/>
        <end position="22"/>
    </location>
</feature>
<evidence type="ECO:0000256" key="3">
    <source>
        <dbReference type="ARBA" id="ARBA00022989"/>
    </source>
</evidence>
<feature type="transmembrane region" description="Helical" evidence="5">
    <location>
        <begin position="55"/>
        <end position="76"/>
    </location>
</feature>
<evidence type="ECO:0000313" key="6">
    <source>
        <dbReference type="EMBL" id="RKS72472.1"/>
    </source>
</evidence>
<feature type="transmembrane region" description="Helical" evidence="5">
    <location>
        <begin position="83"/>
        <end position="100"/>
    </location>
</feature>
<evidence type="ECO:0000256" key="2">
    <source>
        <dbReference type="ARBA" id="ARBA00022692"/>
    </source>
</evidence>
<organism evidence="6 7">
    <name type="scientific">Motilibacter peucedani</name>
    <dbReference type="NCBI Taxonomy" id="598650"/>
    <lineage>
        <taxon>Bacteria</taxon>
        <taxon>Bacillati</taxon>
        <taxon>Actinomycetota</taxon>
        <taxon>Actinomycetes</taxon>
        <taxon>Motilibacterales</taxon>
        <taxon>Motilibacteraceae</taxon>
        <taxon>Motilibacter</taxon>
    </lineage>
</organism>
<dbReference type="PANTHER" id="PTHR33514:SF13">
    <property type="entry name" value="PROTEIN ABCI12, CHLOROPLASTIC"/>
    <property type="match status" value="1"/>
</dbReference>